<keyword evidence="3" id="KW-1185">Reference proteome</keyword>
<reference evidence="3" key="1">
    <citation type="submission" date="2018-02" db="EMBL/GenBank/DDBJ databases">
        <authorList>
            <person name="Moore K."/>
            <person name="Momper L."/>
        </authorList>
    </citation>
    <scope>NUCLEOTIDE SEQUENCE [LARGE SCALE GENOMIC DNA]</scope>
    <source>
        <strain evidence="3">ULC18</strain>
    </source>
</reference>
<gene>
    <name evidence="2" type="ORF">C7B82_22680</name>
</gene>
<evidence type="ECO:0000313" key="3">
    <source>
        <dbReference type="Proteomes" id="UP000239576"/>
    </source>
</evidence>
<dbReference type="AlphaFoldDB" id="A0A2T1DYP0"/>
<evidence type="ECO:0000313" key="2">
    <source>
        <dbReference type="EMBL" id="PSB25627.1"/>
    </source>
</evidence>
<dbReference type="RefSeq" id="WP_106258832.1">
    <property type="nucleotide sequence ID" value="NZ_CAWNSW010000161.1"/>
</dbReference>
<sequence length="102" mass="11864">MRPQLSQGQIRPQISTMPRQKTEAAAYLDIYKLVNERTRLQKELESLSERRDRVEKRLEVLNSEVAKLEITAHQLRDGVPLGKAIVQPPAKPEDFNTFLFEY</sequence>
<dbReference type="Proteomes" id="UP000239576">
    <property type="component" value="Unassembled WGS sequence"/>
</dbReference>
<organism evidence="2 3">
    <name type="scientific">Stenomitos frigidus ULC18</name>
    <dbReference type="NCBI Taxonomy" id="2107698"/>
    <lineage>
        <taxon>Bacteria</taxon>
        <taxon>Bacillati</taxon>
        <taxon>Cyanobacteriota</taxon>
        <taxon>Cyanophyceae</taxon>
        <taxon>Leptolyngbyales</taxon>
        <taxon>Leptolyngbyaceae</taxon>
        <taxon>Stenomitos</taxon>
    </lineage>
</organism>
<protein>
    <recommendedName>
        <fullName evidence="4">Gas vesicle protein</fullName>
    </recommendedName>
</protein>
<feature type="coiled-coil region" evidence="1">
    <location>
        <begin position="30"/>
        <end position="78"/>
    </location>
</feature>
<comment type="caution">
    <text evidence="2">The sequence shown here is derived from an EMBL/GenBank/DDBJ whole genome shotgun (WGS) entry which is preliminary data.</text>
</comment>
<proteinExistence type="predicted"/>
<evidence type="ECO:0000256" key="1">
    <source>
        <dbReference type="SAM" id="Coils"/>
    </source>
</evidence>
<evidence type="ECO:0008006" key="4">
    <source>
        <dbReference type="Google" id="ProtNLM"/>
    </source>
</evidence>
<accession>A0A2T1DYP0</accession>
<dbReference type="OrthoDB" id="532026at2"/>
<reference evidence="2 3" key="2">
    <citation type="submission" date="2018-03" db="EMBL/GenBank/DDBJ databases">
        <title>The ancient ancestry and fast evolution of plastids.</title>
        <authorList>
            <person name="Moore K.R."/>
            <person name="Magnabosco C."/>
            <person name="Momper L."/>
            <person name="Gold D.A."/>
            <person name="Bosak T."/>
            <person name="Fournier G.P."/>
        </authorList>
    </citation>
    <scope>NUCLEOTIDE SEQUENCE [LARGE SCALE GENOMIC DNA]</scope>
    <source>
        <strain evidence="2 3">ULC18</strain>
    </source>
</reference>
<dbReference type="EMBL" id="PVWK01000123">
    <property type="protein sequence ID" value="PSB25627.1"/>
    <property type="molecule type" value="Genomic_DNA"/>
</dbReference>
<keyword evidence="1" id="KW-0175">Coiled coil</keyword>
<name>A0A2T1DYP0_9CYAN</name>